<name>A0A2K0UQ64_GIBNY</name>
<organism evidence="2 3">
    <name type="scientific">Gibberella nygamai</name>
    <name type="common">Bean root rot disease fungus</name>
    <name type="synonym">Fusarium nygamai</name>
    <dbReference type="NCBI Taxonomy" id="42673"/>
    <lineage>
        <taxon>Eukaryota</taxon>
        <taxon>Fungi</taxon>
        <taxon>Dikarya</taxon>
        <taxon>Ascomycota</taxon>
        <taxon>Pezizomycotina</taxon>
        <taxon>Sordariomycetes</taxon>
        <taxon>Hypocreomycetidae</taxon>
        <taxon>Hypocreales</taxon>
        <taxon>Nectriaceae</taxon>
        <taxon>Fusarium</taxon>
        <taxon>Fusarium fujikuroi species complex</taxon>
    </lineage>
</organism>
<gene>
    <name evidence="2" type="ORF">FNYG_14771</name>
</gene>
<proteinExistence type="predicted"/>
<evidence type="ECO:0000313" key="3">
    <source>
        <dbReference type="Proteomes" id="UP000236664"/>
    </source>
</evidence>
<sequence>MFTGKRWTGSEHTEEYRRILCYRERIKDIWRGKHGYGEEKVYQDEYLDTEVGATWTDEETDVKNTDADDYGVFSGEENREDSDEASESIQTLNDPAGHLYFATAEAGEDNESAQADLYGELREYVFGLSVSLHSVSS</sequence>
<dbReference type="AlphaFoldDB" id="A0A2K0UQ64"/>
<dbReference type="EMBL" id="MTQA01000406">
    <property type="protein sequence ID" value="PNP59900.1"/>
    <property type="molecule type" value="Genomic_DNA"/>
</dbReference>
<protein>
    <submittedName>
        <fullName evidence="2">Uncharacterized protein</fullName>
    </submittedName>
</protein>
<reference evidence="2 3" key="1">
    <citation type="submission" date="2017-06" db="EMBL/GenBank/DDBJ databases">
        <title>Genome of Fusarium nygamai isolate CS10214.</title>
        <authorList>
            <person name="Gardiner D.M."/>
            <person name="Obanor F."/>
            <person name="Kazan K."/>
        </authorList>
    </citation>
    <scope>NUCLEOTIDE SEQUENCE [LARGE SCALE GENOMIC DNA]</scope>
    <source>
        <strain evidence="2 3">CS10214</strain>
    </source>
</reference>
<keyword evidence="3" id="KW-1185">Reference proteome</keyword>
<accession>A0A2K0UQ64</accession>
<comment type="caution">
    <text evidence="2">The sequence shown here is derived from an EMBL/GenBank/DDBJ whole genome shotgun (WGS) entry which is preliminary data.</text>
</comment>
<dbReference type="Proteomes" id="UP000236664">
    <property type="component" value="Unassembled WGS sequence"/>
</dbReference>
<evidence type="ECO:0000256" key="1">
    <source>
        <dbReference type="SAM" id="MobiDB-lite"/>
    </source>
</evidence>
<dbReference type="OrthoDB" id="10537113at2759"/>
<feature type="region of interest" description="Disordered" evidence="1">
    <location>
        <begin position="57"/>
        <end position="89"/>
    </location>
</feature>
<evidence type="ECO:0000313" key="2">
    <source>
        <dbReference type="EMBL" id="PNP59900.1"/>
    </source>
</evidence>